<protein>
    <submittedName>
        <fullName evidence="1">Uncharacterized protein</fullName>
    </submittedName>
</protein>
<sequence>CYGEGGLGWQSRSQNFFTSAEV</sequence>
<evidence type="ECO:0000313" key="1">
    <source>
        <dbReference type="EMBL" id="KKN30606.1"/>
    </source>
</evidence>
<accession>A0A0F9S0B8</accession>
<reference evidence="1" key="1">
    <citation type="journal article" date="2015" name="Nature">
        <title>Complex archaea that bridge the gap between prokaryotes and eukaryotes.</title>
        <authorList>
            <person name="Spang A."/>
            <person name="Saw J.H."/>
            <person name="Jorgensen S.L."/>
            <person name="Zaremba-Niedzwiedzka K."/>
            <person name="Martijn J."/>
            <person name="Lind A.E."/>
            <person name="van Eijk R."/>
            <person name="Schleper C."/>
            <person name="Guy L."/>
            <person name="Ettema T.J."/>
        </authorList>
    </citation>
    <scope>NUCLEOTIDE SEQUENCE</scope>
</reference>
<comment type="caution">
    <text evidence="1">The sequence shown here is derived from an EMBL/GenBank/DDBJ whole genome shotgun (WGS) entry which is preliminary data.</text>
</comment>
<dbReference type="AlphaFoldDB" id="A0A0F9S0B8"/>
<dbReference type="EMBL" id="LAZR01002393">
    <property type="protein sequence ID" value="KKN30606.1"/>
    <property type="molecule type" value="Genomic_DNA"/>
</dbReference>
<proteinExistence type="predicted"/>
<gene>
    <name evidence="1" type="ORF">LCGC14_0832200</name>
</gene>
<organism evidence="1">
    <name type="scientific">marine sediment metagenome</name>
    <dbReference type="NCBI Taxonomy" id="412755"/>
    <lineage>
        <taxon>unclassified sequences</taxon>
        <taxon>metagenomes</taxon>
        <taxon>ecological metagenomes</taxon>
    </lineage>
</organism>
<feature type="non-terminal residue" evidence="1">
    <location>
        <position position="1"/>
    </location>
</feature>
<name>A0A0F9S0B8_9ZZZZ</name>